<reference evidence="3" key="2">
    <citation type="journal article" date="2013" name="Nat. Commun.">
        <title>Genome of the Chinese tree shrew.</title>
        <authorList>
            <person name="Fan Y."/>
            <person name="Huang Z.Y."/>
            <person name="Cao C.C."/>
            <person name="Chen C.S."/>
            <person name="Chen Y.X."/>
            <person name="Fan D.D."/>
            <person name="He J."/>
            <person name="Hou H.L."/>
            <person name="Hu L."/>
            <person name="Hu X.T."/>
            <person name="Jiang X.T."/>
            <person name="Lai R."/>
            <person name="Lang Y.S."/>
            <person name="Liang B."/>
            <person name="Liao S.G."/>
            <person name="Mu D."/>
            <person name="Ma Y.Y."/>
            <person name="Niu Y.Y."/>
            <person name="Sun X.Q."/>
            <person name="Xia J.Q."/>
            <person name="Xiao J."/>
            <person name="Xiong Z.Q."/>
            <person name="Xu L."/>
            <person name="Yang L."/>
            <person name="Zhang Y."/>
            <person name="Zhao W."/>
            <person name="Zhao X.D."/>
            <person name="Zheng Y.T."/>
            <person name="Zhou J.M."/>
            <person name="Zhu Y.B."/>
            <person name="Zhang G.J."/>
            <person name="Wang J."/>
            <person name="Yao Y.G."/>
        </authorList>
    </citation>
    <scope>NUCLEOTIDE SEQUENCE [LARGE SCALE GENOMIC DNA]</scope>
</reference>
<sequence length="75" mass="8271">MSVADPVTPLSAANVIIRKQPGHGSPNSEYCKGAPQMLPTGQQKTQQERLQLRFNNSEVYPSSERHIRAEQKAAP</sequence>
<gene>
    <name evidence="2" type="ORF">TREES_T100005011</name>
</gene>
<organism evidence="2 3">
    <name type="scientific">Tupaia chinensis</name>
    <name type="common">Chinese tree shrew</name>
    <name type="synonym">Tupaia belangeri chinensis</name>
    <dbReference type="NCBI Taxonomy" id="246437"/>
    <lineage>
        <taxon>Eukaryota</taxon>
        <taxon>Metazoa</taxon>
        <taxon>Chordata</taxon>
        <taxon>Craniata</taxon>
        <taxon>Vertebrata</taxon>
        <taxon>Euteleostomi</taxon>
        <taxon>Mammalia</taxon>
        <taxon>Eutheria</taxon>
        <taxon>Euarchontoglires</taxon>
        <taxon>Scandentia</taxon>
        <taxon>Tupaiidae</taxon>
        <taxon>Tupaia</taxon>
    </lineage>
</organism>
<feature type="compositionally biased region" description="Basic and acidic residues" evidence="1">
    <location>
        <begin position="63"/>
        <end position="75"/>
    </location>
</feature>
<dbReference type="EMBL" id="KB320482">
    <property type="protein sequence ID" value="ELW70839.1"/>
    <property type="molecule type" value="Genomic_DNA"/>
</dbReference>
<feature type="region of interest" description="Disordered" evidence="1">
    <location>
        <begin position="56"/>
        <end position="75"/>
    </location>
</feature>
<dbReference type="Proteomes" id="UP000011518">
    <property type="component" value="Unassembled WGS sequence"/>
</dbReference>
<dbReference type="InParanoid" id="L9L856"/>
<keyword evidence="3" id="KW-1185">Reference proteome</keyword>
<evidence type="ECO:0000313" key="3">
    <source>
        <dbReference type="Proteomes" id="UP000011518"/>
    </source>
</evidence>
<evidence type="ECO:0000256" key="1">
    <source>
        <dbReference type="SAM" id="MobiDB-lite"/>
    </source>
</evidence>
<accession>L9L856</accession>
<reference evidence="3" key="1">
    <citation type="submission" date="2012-07" db="EMBL/GenBank/DDBJ databases">
        <title>Genome of the Chinese tree shrew, a rising model animal genetically related to primates.</title>
        <authorList>
            <person name="Zhang G."/>
            <person name="Fan Y."/>
            <person name="Yao Y."/>
            <person name="Huang Z."/>
        </authorList>
    </citation>
    <scope>NUCLEOTIDE SEQUENCE [LARGE SCALE GENOMIC DNA]</scope>
</reference>
<name>L9L856_TUPCH</name>
<proteinExistence type="predicted"/>
<dbReference type="AlphaFoldDB" id="L9L856"/>
<protein>
    <submittedName>
        <fullName evidence="2">Uncharacterized protein</fullName>
    </submittedName>
</protein>
<evidence type="ECO:0000313" key="2">
    <source>
        <dbReference type="EMBL" id="ELW70839.1"/>
    </source>
</evidence>